<evidence type="ECO:0000256" key="1">
    <source>
        <dbReference type="ARBA" id="ARBA00012417"/>
    </source>
</evidence>
<gene>
    <name evidence="8" type="primary">holA</name>
    <name evidence="8" type="ORF">ACFQ2F_01545</name>
</gene>
<comment type="catalytic activity">
    <reaction evidence="7">
        <text>DNA(n) + a 2'-deoxyribonucleoside 5'-triphosphate = DNA(n+1) + diphosphate</text>
        <dbReference type="Rhea" id="RHEA:22508"/>
        <dbReference type="Rhea" id="RHEA-COMP:17339"/>
        <dbReference type="Rhea" id="RHEA-COMP:17340"/>
        <dbReference type="ChEBI" id="CHEBI:33019"/>
        <dbReference type="ChEBI" id="CHEBI:61560"/>
        <dbReference type="ChEBI" id="CHEBI:173112"/>
        <dbReference type="EC" id="2.7.7.7"/>
    </reaction>
</comment>
<keyword evidence="4" id="KW-0235">DNA replication</keyword>
<dbReference type="InterPro" id="IPR027417">
    <property type="entry name" value="P-loop_NTPase"/>
</dbReference>
<dbReference type="SUPFAM" id="SSF48019">
    <property type="entry name" value="post-AAA+ oligomerization domain-like"/>
    <property type="match status" value="1"/>
</dbReference>
<dbReference type="RefSeq" id="WP_379084694.1">
    <property type="nucleotide sequence ID" value="NZ_JBHTJO010000001.1"/>
</dbReference>
<dbReference type="Gene3D" id="3.40.50.300">
    <property type="entry name" value="P-loop containing nucleotide triphosphate hydrolases"/>
    <property type="match status" value="1"/>
</dbReference>
<proteinExistence type="inferred from homology"/>
<evidence type="ECO:0000256" key="5">
    <source>
        <dbReference type="ARBA" id="ARBA00022932"/>
    </source>
</evidence>
<dbReference type="Proteomes" id="UP001597102">
    <property type="component" value="Unassembled WGS sequence"/>
</dbReference>
<evidence type="ECO:0000256" key="4">
    <source>
        <dbReference type="ARBA" id="ARBA00022705"/>
    </source>
</evidence>
<dbReference type="PANTHER" id="PTHR34388">
    <property type="entry name" value="DNA POLYMERASE III SUBUNIT DELTA"/>
    <property type="match status" value="1"/>
</dbReference>
<dbReference type="EMBL" id="JBHTJO010000001">
    <property type="protein sequence ID" value="MFD0985777.1"/>
    <property type="molecule type" value="Genomic_DNA"/>
</dbReference>
<protein>
    <recommendedName>
        <fullName evidence="1">DNA-directed DNA polymerase</fullName>
        <ecNumber evidence="1">2.7.7.7</ecNumber>
    </recommendedName>
</protein>
<keyword evidence="3 8" id="KW-0548">Nucleotidyltransferase</keyword>
<keyword evidence="9" id="KW-1185">Reference proteome</keyword>
<accession>A0ABW3J5U1</accession>
<evidence type="ECO:0000313" key="9">
    <source>
        <dbReference type="Proteomes" id="UP001597102"/>
    </source>
</evidence>
<evidence type="ECO:0000313" key="8">
    <source>
        <dbReference type="EMBL" id="MFD0985777.1"/>
    </source>
</evidence>
<sequence>MVAVKSSGVSRFLKSPDPACRAVLVYGPDTGLVSERAAALQKRFAEGAEEAEVVRLDDRDFAEMDGRLSVELGTMPMFADRKVVRVAAGARLNPDELKAALAEPPETALIVEGGNLKPDSALRKLFEKLPHAAALPCYAEEKNLGALIDEAFAAAKMNIDRETRTYLMNRLGADQALSRSEIDKLILYAAGKDRVGPDDIDAVVGDSAEVAVENFVYLVSGGDSRGALRQLGRLAGAGTPPQVALAALGRHFMKLHMVAAAEAANGSADAALRKIRPPIHFKRRDAFLRDSRHWGSHRLQAALPRIQDAVMKARLSPALEQAHAERLVLALRSR</sequence>
<dbReference type="GO" id="GO:0003887">
    <property type="term" value="F:DNA-directed DNA polymerase activity"/>
    <property type="evidence" value="ECO:0007669"/>
    <property type="project" value="UniProtKB-EC"/>
</dbReference>
<dbReference type="SUPFAM" id="SSF52540">
    <property type="entry name" value="P-loop containing nucleoside triphosphate hydrolases"/>
    <property type="match status" value="1"/>
</dbReference>
<comment type="similarity">
    <text evidence="6">Belongs to the DNA polymerase HolA subunit family.</text>
</comment>
<evidence type="ECO:0000256" key="6">
    <source>
        <dbReference type="ARBA" id="ARBA00034754"/>
    </source>
</evidence>
<keyword evidence="2 8" id="KW-0808">Transferase</keyword>
<dbReference type="PANTHER" id="PTHR34388:SF1">
    <property type="entry name" value="DNA POLYMERASE III SUBUNIT DELTA"/>
    <property type="match status" value="1"/>
</dbReference>
<organism evidence="8 9">
    <name type="scientific">Methyloligella solikamskensis</name>
    <dbReference type="NCBI Taxonomy" id="1177756"/>
    <lineage>
        <taxon>Bacteria</taxon>
        <taxon>Pseudomonadati</taxon>
        <taxon>Pseudomonadota</taxon>
        <taxon>Alphaproteobacteria</taxon>
        <taxon>Hyphomicrobiales</taxon>
        <taxon>Hyphomicrobiaceae</taxon>
        <taxon>Methyloligella</taxon>
    </lineage>
</organism>
<comment type="caution">
    <text evidence="8">The sequence shown here is derived from an EMBL/GenBank/DDBJ whole genome shotgun (WGS) entry which is preliminary data.</text>
</comment>
<evidence type="ECO:0000256" key="7">
    <source>
        <dbReference type="ARBA" id="ARBA00049244"/>
    </source>
</evidence>
<evidence type="ECO:0000256" key="2">
    <source>
        <dbReference type="ARBA" id="ARBA00022679"/>
    </source>
</evidence>
<keyword evidence="5" id="KW-0239">DNA-directed DNA polymerase</keyword>
<dbReference type="Gene3D" id="1.10.8.60">
    <property type="match status" value="1"/>
</dbReference>
<dbReference type="NCBIfam" id="TIGR01128">
    <property type="entry name" value="holA"/>
    <property type="match status" value="1"/>
</dbReference>
<name>A0ABW3J5U1_9HYPH</name>
<dbReference type="InterPro" id="IPR005790">
    <property type="entry name" value="DNA_polIII_delta"/>
</dbReference>
<dbReference type="EC" id="2.7.7.7" evidence="1"/>
<evidence type="ECO:0000256" key="3">
    <source>
        <dbReference type="ARBA" id="ARBA00022695"/>
    </source>
</evidence>
<dbReference type="InterPro" id="IPR008921">
    <property type="entry name" value="DNA_pol3_clamp-load_cplx_C"/>
</dbReference>
<dbReference type="Gene3D" id="1.20.272.10">
    <property type="match status" value="1"/>
</dbReference>
<reference evidence="9" key="1">
    <citation type="journal article" date="2019" name="Int. J. Syst. Evol. Microbiol.">
        <title>The Global Catalogue of Microorganisms (GCM) 10K type strain sequencing project: providing services to taxonomists for standard genome sequencing and annotation.</title>
        <authorList>
            <consortium name="The Broad Institute Genomics Platform"/>
            <consortium name="The Broad Institute Genome Sequencing Center for Infectious Disease"/>
            <person name="Wu L."/>
            <person name="Ma J."/>
        </authorList>
    </citation>
    <scope>NUCLEOTIDE SEQUENCE [LARGE SCALE GENOMIC DNA]</scope>
    <source>
        <strain evidence="9">CCUG 61697</strain>
    </source>
</reference>